<organism evidence="1 2">
    <name type="scientific">Racocetra persica</name>
    <dbReference type="NCBI Taxonomy" id="160502"/>
    <lineage>
        <taxon>Eukaryota</taxon>
        <taxon>Fungi</taxon>
        <taxon>Fungi incertae sedis</taxon>
        <taxon>Mucoromycota</taxon>
        <taxon>Glomeromycotina</taxon>
        <taxon>Glomeromycetes</taxon>
        <taxon>Diversisporales</taxon>
        <taxon>Gigasporaceae</taxon>
        <taxon>Racocetra</taxon>
    </lineage>
</organism>
<reference evidence="1" key="1">
    <citation type="submission" date="2021-06" db="EMBL/GenBank/DDBJ databases">
        <authorList>
            <person name="Kallberg Y."/>
            <person name="Tangrot J."/>
            <person name="Rosling A."/>
        </authorList>
    </citation>
    <scope>NUCLEOTIDE SEQUENCE</scope>
    <source>
        <strain evidence="1">MA461A</strain>
    </source>
</reference>
<gene>
    <name evidence="1" type="ORF">RPERSI_LOCUS15309</name>
</gene>
<accession>A0ACA9QT42</accession>
<feature type="non-terminal residue" evidence="1">
    <location>
        <position position="1"/>
    </location>
</feature>
<evidence type="ECO:0000313" key="1">
    <source>
        <dbReference type="EMBL" id="CAG8761784.1"/>
    </source>
</evidence>
<comment type="caution">
    <text evidence="1">The sequence shown here is derived from an EMBL/GenBank/DDBJ whole genome shotgun (WGS) entry which is preliminary data.</text>
</comment>
<protein>
    <submittedName>
        <fullName evidence="1">13238_t:CDS:1</fullName>
    </submittedName>
</protein>
<sequence>ANMGNIDGTHKKDTTLKPPQNPEEKIEEENENSWADAEET</sequence>
<dbReference type="EMBL" id="CAJVQC010036648">
    <property type="protein sequence ID" value="CAG8761784.1"/>
    <property type="molecule type" value="Genomic_DNA"/>
</dbReference>
<name>A0ACA9QT42_9GLOM</name>
<evidence type="ECO:0000313" key="2">
    <source>
        <dbReference type="Proteomes" id="UP000789920"/>
    </source>
</evidence>
<keyword evidence="2" id="KW-1185">Reference proteome</keyword>
<proteinExistence type="predicted"/>
<dbReference type="Proteomes" id="UP000789920">
    <property type="component" value="Unassembled WGS sequence"/>
</dbReference>